<sequence>MMKRLYAALFICTLFSVSLIGCTDYGVTNKQAMERVGEPTVNDSSHSYVNDQYGFRFSLPETWKDYSIVTGMWEGLAAGGEAGETTVETGPMISIRHPQWTPQNQRQDIPIMIFTLDQWNSLLNGKFHIGAAPVEPTELGRNRNYVFALPARYNNAFPQGYEEVEEIIKGNPLHPIQNK</sequence>
<evidence type="ECO:0000256" key="1">
    <source>
        <dbReference type="SAM" id="SignalP"/>
    </source>
</evidence>
<feature type="signal peptide" evidence="1">
    <location>
        <begin position="1"/>
        <end position="20"/>
    </location>
</feature>
<dbReference type="Proteomes" id="UP000596248">
    <property type="component" value="Chromosome"/>
</dbReference>
<protein>
    <submittedName>
        <fullName evidence="2">Uncharacterized protein</fullName>
    </submittedName>
</protein>
<dbReference type="EMBL" id="CP069127">
    <property type="protein sequence ID" value="QRG68863.1"/>
    <property type="molecule type" value="Genomic_DNA"/>
</dbReference>
<dbReference type="RefSeq" id="WP_203355861.1">
    <property type="nucleotide sequence ID" value="NZ_CP069127.1"/>
</dbReference>
<name>A0ABX7FRI1_BRECH</name>
<organism evidence="2 3">
    <name type="scientific">Brevibacillus choshinensis</name>
    <dbReference type="NCBI Taxonomy" id="54911"/>
    <lineage>
        <taxon>Bacteria</taxon>
        <taxon>Bacillati</taxon>
        <taxon>Bacillota</taxon>
        <taxon>Bacilli</taxon>
        <taxon>Bacillales</taxon>
        <taxon>Paenibacillaceae</taxon>
        <taxon>Brevibacillus</taxon>
    </lineage>
</organism>
<accession>A0ABX7FRI1</accession>
<reference evidence="2 3" key="1">
    <citation type="submission" date="2021-01" db="EMBL/GenBank/DDBJ databases">
        <title>Identification of strong promoters based on the transcriptome of Brevibacillus choshinensis.</title>
        <authorList>
            <person name="Yao D."/>
            <person name="Zhang K."/>
            <person name="Wu J."/>
        </authorList>
    </citation>
    <scope>NUCLEOTIDE SEQUENCE [LARGE SCALE GENOMIC DNA]</scope>
    <source>
        <strain evidence="2 3">HPD31-SP3</strain>
    </source>
</reference>
<keyword evidence="3" id="KW-1185">Reference proteome</keyword>
<feature type="chain" id="PRO_5047506459" evidence="1">
    <location>
        <begin position="21"/>
        <end position="179"/>
    </location>
</feature>
<evidence type="ECO:0000313" key="3">
    <source>
        <dbReference type="Proteomes" id="UP000596248"/>
    </source>
</evidence>
<gene>
    <name evidence="2" type="ORF">JNE38_06875</name>
</gene>
<evidence type="ECO:0000313" key="2">
    <source>
        <dbReference type="EMBL" id="QRG68863.1"/>
    </source>
</evidence>
<proteinExistence type="predicted"/>
<dbReference type="PROSITE" id="PS51257">
    <property type="entry name" value="PROKAR_LIPOPROTEIN"/>
    <property type="match status" value="1"/>
</dbReference>
<keyword evidence="1" id="KW-0732">Signal</keyword>